<comment type="function">
    <text evidence="2">Exopeptidase that catalyzes the hydrolytic cleavage of multi-L-arginyl-poly-L-aspartic acid (cyanophycin; a water-insoluble reserve polymer) into aspartate-arginine dipeptides.</text>
</comment>
<proteinExistence type="inferred from homology"/>
<dbReference type="EC" id="3.4.15.6" evidence="4"/>
<organism evidence="9 10">
    <name type="scientific">Sphingosinicella rhizophila</name>
    <dbReference type="NCBI Taxonomy" id="3050082"/>
    <lineage>
        <taxon>Bacteria</taxon>
        <taxon>Pseudomonadati</taxon>
        <taxon>Pseudomonadota</taxon>
        <taxon>Alphaproteobacteria</taxon>
        <taxon>Sphingomonadales</taxon>
        <taxon>Sphingosinicellaceae</taxon>
        <taxon>Sphingosinicella</taxon>
    </lineage>
</organism>
<dbReference type="InterPro" id="IPR029062">
    <property type="entry name" value="Class_I_gatase-like"/>
</dbReference>
<dbReference type="NCBIfam" id="TIGR02069">
    <property type="entry name" value="cyanophycinase"/>
    <property type="match status" value="1"/>
</dbReference>
<name>A0ABU3QCT6_9SPHN</name>
<keyword evidence="9" id="KW-0121">Carboxypeptidase</keyword>
<keyword evidence="6" id="KW-0645">Protease</keyword>
<dbReference type="GO" id="GO:0008241">
    <property type="term" value="F:peptidyl-dipeptidase activity"/>
    <property type="evidence" value="ECO:0007669"/>
    <property type="project" value="UniProtKB-EC"/>
</dbReference>
<keyword evidence="7 9" id="KW-0378">Hydrolase</keyword>
<evidence type="ECO:0000256" key="8">
    <source>
        <dbReference type="ARBA" id="ARBA00022825"/>
    </source>
</evidence>
<keyword evidence="10" id="KW-1185">Reference proteome</keyword>
<sequence length="268" mass="28925">MHEQGSKGCLIIIGGNEDRKDERRILREVAREVRGGKLVLATVASRRPEGYFDDYQRAFSDLDLGDLVELYVEDRVEAGDRSKLSVLDDAAGIFFSGGDQLRITSQIGDTGIEAKVRALYERGGVVAGTSAGASVMSETMLVKGTSQITHRIGDLHMAPGLGLIRDVIIDQHFAERGRFGRLIGAVAHNPRVLGMGIDEDTAAIVRGDRIDVIGSGAVYVVDGTHVTHSNVAEGQSDCALALHDVRVHVLPDGNGYDLKERRPISPDN</sequence>
<evidence type="ECO:0000256" key="2">
    <source>
        <dbReference type="ARBA" id="ARBA00002039"/>
    </source>
</evidence>
<evidence type="ECO:0000256" key="7">
    <source>
        <dbReference type="ARBA" id="ARBA00022801"/>
    </source>
</evidence>
<dbReference type="PIRSF" id="PIRSF032067">
    <property type="entry name" value="Cyanophycinase"/>
    <property type="match status" value="1"/>
</dbReference>
<gene>
    <name evidence="9" type="ORF">RQX22_17735</name>
</gene>
<comment type="caution">
    <text evidence="9">The sequence shown here is derived from an EMBL/GenBank/DDBJ whole genome shotgun (WGS) entry which is preliminary data.</text>
</comment>
<protein>
    <recommendedName>
        <fullName evidence="5">Cyanophycinase</fullName>
        <ecNumber evidence="4">3.4.15.6</ecNumber>
    </recommendedName>
</protein>
<dbReference type="EMBL" id="JAVUPU010000012">
    <property type="protein sequence ID" value="MDT9600808.1"/>
    <property type="molecule type" value="Genomic_DNA"/>
</dbReference>
<evidence type="ECO:0000256" key="5">
    <source>
        <dbReference type="ARBA" id="ARBA00015719"/>
    </source>
</evidence>
<dbReference type="CDD" id="cd03145">
    <property type="entry name" value="GAT1_cyanophycinase"/>
    <property type="match status" value="1"/>
</dbReference>
<dbReference type="PANTHER" id="PTHR36175">
    <property type="entry name" value="CYANOPHYCINASE"/>
    <property type="match status" value="1"/>
</dbReference>
<evidence type="ECO:0000256" key="1">
    <source>
        <dbReference type="ARBA" id="ARBA00001092"/>
    </source>
</evidence>
<evidence type="ECO:0000256" key="6">
    <source>
        <dbReference type="ARBA" id="ARBA00022670"/>
    </source>
</evidence>
<evidence type="ECO:0000256" key="4">
    <source>
        <dbReference type="ARBA" id="ARBA00013115"/>
    </source>
</evidence>
<keyword evidence="8" id="KW-0720">Serine protease</keyword>
<dbReference type="Proteomes" id="UP001259572">
    <property type="component" value="Unassembled WGS sequence"/>
</dbReference>
<accession>A0ABU3QCT6</accession>
<dbReference type="SUPFAM" id="SSF52317">
    <property type="entry name" value="Class I glutamine amidotransferase-like"/>
    <property type="match status" value="1"/>
</dbReference>
<dbReference type="Pfam" id="PF03575">
    <property type="entry name" value="Peptidase_S51"/>
    <property type="match status" value="1"/>
</dbReference>
<dbReference type="InterPro" id="IPR011811">
    <property type="entry name" value="Peptidase_S51_cyanophycinase"/>
</dbReference>
<reference evidence="9 10" key="1">
    <citation type="submission" date="2023-05" db="EMBL/GenBank/DDBJ databases">
        <authorList>
            <person name="Guo Y."/>
        </authorList>
    </citation>
    <scope>NUCLEOTIDE SEQUENCE [LARGE SCALE GENOMIC DNA]</scope>
    <source>
        <strain evidence="9 10">GR2756</strain>
    </source>
</reference>
<dbReference type="RefSeq" id="WP_315728308.1">
    <property type="nucleotide sequence ID" value="NZ_JAVUPU010000012.1"/>
</dbReference>
<dbReference type="InterPro" id="IPR005320">
    <property type="entry name" value="Peptidase_S51"/>
</dbReference>
<dbReference type="GO" id="GO:0004180">
    <property type="term" value="F:carboxypeptidase activity"/>
    <property type="evidence" value="ECO:0007669"/>
    <property type="project" value="UniProtKB-KW"/>
</dbReference>
<evidence type="ECO:0000256" key="3">
    <source>
        <dbReference type="ARBA" id="ARBA00006534"/>
    </source>
</evidence>
<dbReference type="Gene3D" id="3.40.50.880">
    <property type="match status" value="1"/>
</dbReference>
<dbReference type="PANTHER" id="PTHR36175:SF1">
    <property type="entry name" value="CYANOPHYCINASE"/>
    <property type="match status" value="1"/>
</dbReference>
<comment type="catalytic activity">
    <reaction evidence="1">
        <text>[L-4-(L-arginin-2-N-yl)aspartate](n) + H2O = [L-4-(L-arginin-2-N-yl)aspartate](n-1) + L-4-(L-arginin-2-N-yl)aspartate</text>
        <dbReference type="Rhea" id="RHEA:12845"/>
        <dbReference type="Rhea" id="RHEA-COMP:13728"/>
        <dbReference type="Rhea" id="RHEA-COMP:13734"/>
        <dbReference type="ChEBI" id="CHEBI:15377"/>
        <dbReference type="ChEBI" id="CHEBI:137986"/>
        <dbReference type="ChEBI" id="CHEBI:137991"/>
        <dbReference type="EC" id="3.4.15.6"/>
    </reaction>
</comment>
<evidence type="ECO:0000313" key="10">
    <source>
        <dbReference type="Proteomes" id="UP001259572"/>
    </source>
</evidence>
<comment type="similarity">
    <text evidence="3">Belongs to the peptidase S51 family.</text>
</comment>
<evidence type="ECO:0000313" key="9">
    <source>
        <dbReference type="EMBL" id="MDT9600808.1"/>
    </source>
</evidence>